<dbReference type="OrthoDB" id="2205570at2759"/>
<dbReference type="InterPro" id="IPR001810">
    <property type="entry name" value="F-box_dom"/>
</dbReference>
<evidence type="ECO:0000313" key="2">
    <source>
        <dbReference type="EMBL" id="ORE07836.1"/>
    </source>
</evidence>
<dbReference type="PROSITE" id="PS50181">
    <property type="entry name" value="FBOX"/>
    <property type="match status" value="1"/>
</dbReference>
<dbReference type="VEuPathDB" id="FungiDB:BCV72DRAFT_100227"/>
<dbReference type="Proteomes" id="UP000242414">
    <property type="component" value="Unassembled WGS sequence"/>
</dbReference>
<proteinExistence type="predicted"/>
<dbReference type="EMBL" id="KV921897">
    <property type="protein sequence ID" value="ORE07836.1"/>
    <property type="molecule type" value="Genomic_DNA"/>
</dbReference>
<feature type="domain" description="F-box" evidence="1">
    <location>
        <begin position="1"/>
        <end position="43"/>
    </location>
</feature>
<organism evidence="2">
    <name type="scientific">Rhizopus microsporus var. microsporus</name>
    <dbReference type="NCBI Taxonomy" id="86635"/>
    <lineage>
        <taxon>Eukaryota</taxon>
        <taxon>Fungi</taxon>
        <taxon>Fungi incertae sedis</taxon>
        <taxon>Mucoromycota</taxon>
        <taxon>Mucoromycotina</taxon>
        <taxon>Mucoromycetes</taxon>
        <taxon>Mucorales</taxon>
        <taxon>Mucorineae</taxon>
        <taxon>Rhizopodaceae</taxon>
        <taxon>Rhizopus</taxon>
    </lineage>
</organism>
<gene>
    <name evidence="2" type="ORF">BCV72DRAFT_100227</name>
</gene>
<reference evidence="2" key="1">
    <citation type="journal article" date="2016" name="Proc. Natl. Acad. Sci. U.S.A.">
        <title>Lipid metabolic changes in an early divergent fungus govern the establishment of a mutualistic symbiosis with endobacteria.</title>
        <authorList>
            <person name="Lastovetsky O.A."/>
            <person name="Gaspar M.L."/>
            <person name="Mondo S.J."/>
            <person name="LaButti K.M."/>
            <person name="Sandor L."/>
            <person name="Grigoriev I.V."/>
            <person name="Henry S.A."/>
            <person name="Pawlowska T.E."/>
        </authorList>
    </citation>
    <scope>NUCLEOTIDE SEQUENCE [LARGE SCALE GENOMIC DNA]</scope>
    <source>
        <strain evidence="2">ATCC 52814</strain>
    </source>
</reference>
<dbReference type="AlphaFoldDB" id="A0A1X0R793"/>
<evidence type="ECO:0000259" key="1">
    <source>
        <dbReference type="PROSITE" id="PS50181"/>
    </source>
</evidence>
<name>A0A1X0R793_RHIZD</name>
<accession>A0A1X0R793</accession>
<sequence>MSLLPNELLAQIISFSNQADLIPYLFVCKYTFQLVRQRVYKKVIFPDINITEQNIISFCQLYGEGLCSIKLPQARYFPDELYQIIFKLCPRLQFMHASILFPSQLNELIPHYSSHISFMMTHIPIEEDDAVYLDTTKTVHYFPCCASCFVFPKDVDVDPPTLTQISHYFHHPGALSNAILPTFGPDLLSLTLNPFDQLTASVARLIVSNCPRLRYLVVPFVKAEGLWMLLRWCNTLTTIIVGNDGSPIFIDDEEEEDDDDEYENTIEDSMLMNQKAVESIKRHKRVWCVHTCTHSSFQQKRVSWHIGIIPKA</sequence>
<protein>
    <recommendedName>
        <fullName evidence="1">F-box domain-containing protein</fullName>
    </recommendedName>
</protein>